<dbReference type="GO" id="GO:0010478">
    <property type="term" value="P:chlororespiration"/>
    <property type="evidence" value="ECO:0007669"/>
    <property type="project" value="TreeGrafter"/>
</dbReference>
<dbReference type="InterPro" id="IPR044960">
    <property type="entry name" value="RCA-like"/>
</dbReference>
<dbReference type="EMBL" id="HBIS01004791">
    <property type="protein sequence ID" value="CAE0610531.1"/>
    <property type="molecule type" value="Transcribed_RNA"/>
</dbReference>
<dbReference type="Pfam" id="PF25419">
    <property type="entry name" value="Ig_PIFI"/>
    <property type="match status" value="1"/>
</dbReference>
<name>A0A7S3UD37_9CHLO</name>
<proteinExistence type="predicted"/>
<dbReference type="PANTHER" id="PTHR32429">
    <property type="match status" value="1"/>
</dbReference>
<organism evidence="3">
    <name type="scientific">Picocystis salinarum</name>
    <dbReference type="NCBI Taxonomy" id="88271"/>
    <lineage>
        <taxon>Eukaryota</taxon>
        <taxon>Viridiplantae</taxon>
        <taxon>Chlorophyta</taxon>
        <taxon>Picocystophyceae</taxon>
        <taxon>Picocystales</taxon>
        <taxon>Picocystaceae</taxon>
        <taxon>Picocystis</taxon>
    </lineage>
</organism>
<evidence type="ECO:0000256" key="1">
    <source>
        <dbReference type="ARBA" id="ARBA00004470"/>
    </source>
</evidence>
<accession>A0A7S3UD37</accession>
<comment type="subcellular location">
    <subcellularLocation>
        <location evidence="1">Plastid</location>
        <location evidence="1">Chloroplast stroma</location>
    </subcellularLocation>
</comment>
<reference evidence="3" key="1">
    <citation type="submission" date="2021-01" db="EMBL/GenBank/DDBJ databases">
        <authorList>
            <person name="Corre E."/>
            <person name="Pelletier E."/>
            <person name="Niang G."/>
            <person name="Scheremetjew M."/>
            <person name="Finn R."/>
            <person name="Kale V."/>
            <person name="Holt S."/>
            <person name="Cochrane G."/>
            <person name="Meng A."/>
            <person name="Brown T."/>
            <person name="Cohen L."/>
        </authorList>
    </citation>
    <scope>NUCLEOTIDE SEQUENCE</scope>
    <source>
        <strain evidence="3">CCMP1897</strain>
    </source>
</reference>
<dbReference type="InterPro" id="IPR057612">
    <property type="entry name" value="Ig_PIFI"/>
</dbReference>
<dbReference type="PANTHER" id="PTHR32429:SF9">
    <property type="entry name" value="PROTEIN POST-ILLUMINATION CHLOROPHYLL FLUORESCENCE INCREASE, CHLOROPLASTIC"/>
    <property type="match status" value="1"/>
</dbReference>
<dbReference type="AlphaFoldDB" id="A0A7S3UD37"/>
<dbReference type="GO" id="GO:0009570">
    <property type="term" value="C:chloroplast stroma"/>
    <property type="evidence" value="ECO:0007669"/>
    <property type="project" value="UniProtKB-SubCell"/>
</dbReference>
<feature type="domain" description="PIFI-like Ig-like" evidence="2">
    <location>
        <begin position="51"/>
        <end position="173"/>
    </location>
</feature>
<evidence type="ECO:0000313" key="3">
    <source>
        <dbReference type="EMBL" id="CAE0610531.1"/>
    </source>
</evidence>
<dbReference type="GO" id="GO:0009579">
    <property type="term" value="C:thylakoid"/>
    <property type="evidence" value="ECO:0007669"/>
    <property type="project" value="TreeGrafter"/>
</dbReference>
<protein>
    <recommendedName>
        <fullName evidence="2">PIFI-like Ig-like domain-containing protein</fullName>
    </recommendedName>
</protein>
<sequence length="237" mass="26316">MAAATTSTRTCVGLGRRHVRTKRKERKIQARAVAPEAVNVENVPEATDWSTFEMGKSPVYWDAKPTAGELLTIYFNPKVNNVLEGDSIAFNGGFNGPFMCGGAPRPMTKKDRGPACDPLYSIRINVPKHAVWLEFSFTDGQEWDEGYKLKFLVPANHRGQSLEFFNKELAKEMSEEDACYHAIFPDPVSEPDSLFLGGSMSIGMSCDLDVVPGCRDPDSPNYDPFATIDDDTCEEEF</sequence>
<gene>
    <name evidence="3" type="ORF">PSAL00342_LOCUS4366</name>
</gene>
<evidence type="ECO:0000259" key="2">
    <source>
        <dbReference type="Pfam" id="PF25419"/>
    </source>
</evidence>